<evidence type="ECO:0000313" key="2">
    <source>
        <dbReference type="Proteomes" id="UP000181976"/>
    </source>
</evidence>
<accession>A0A1I1VXD7</accession>
<organism evidence="1 2">
    <name type="scientific">Thermophagus xiamenensis</name>
    <dbReference type="NCBI Taxonomy" id="385682"/>
    <lineage>
        <taxon>Bacteria</taxon>
        <taxon>Pseudomonadati</taxon>
        <taxon>Bacteroidota</taxon>
        <taxon>Bacteroidia</taxon>
        <taxon>Marinilabiliales</taxon>
        <taxon>Marinilabiliaceae</taxon>
        <taxon>Thermophagus</taxon>
    </lineage>
</organism>
<dbReference type="AlphaFoldDB" id="A0A1I1VXD7"/>
<name>A0A1I1VXD7_9BACT</name>
<dbReference type="RefSeq" id="WP_010526819.1">
    <property type="nucleotide sequence ID" value="NZ_AFSL01000019.1"/>
</dbReference>
<proteinExistence type="predicted"/>
<dbReference type="EMBL" id="FONA01000003">
    <property type="protein sequence ID" value="SFD85703.1"/>
    <property type="molecule type" value="Genomic_DNA"/>
</dbReference>
<gene>
    <name evidence="1" type="ORF">SAMN05444380_10336</name>
</gene>
<dbReference type="STRING" id="385682.SAMN05444380_10336"/>
<protein>
    <submittedName>
        <fullName evidence="1">Uncharacterized protein</fullName>
    </submittedName>
</protein>
<dbReference type="InParanoid" id="A0A1I1VXD7"/>
<evidence type="ECO:0000313" key="1">
    <source>
        <dbReference type="EMBL" id="SFD85703.1"/>
    </source>
</evidence>
<dbReference type="Proteomes" id="UP000181976">
    <property type="component" value="Unassembled WGS sequence"/>
</dbReference>
<reference evidence="1 2" key="1">
    <citation type="submission" date="2016-10" db="EMBL/GenBank/DDBJ databases">
        <authorList>
            <person name="de Groot N.N."/>
        </authorList>
    </citation>
    <scope>NUCLEOTIDE SEQUENCE [LARGE SCALE GENOMIC DNA]</scope>
    <source>
        <strain evidence="1 2">DSM 19012</strain>
    </source>
</reference>
<sequence length="91" mass="10541">MNFLEAIKLKSRIGNKIIINGVELKVFVSPTSKGKFDEYLAVYRENENSFSDEIAKLYAVNKDFACCGIGYFQDIIVYKFIWSENDIEQKE</sequence>
<keyword evidence="2" id="KW-1185">Reference proteome</keyword>